<sequence>MRGKIQGYQIFVRRKIMKQKKKFYKRWWFWVLVVILIGAIGSGIGNQGTDDSSTSKVQKSSSSKVEKTSSAKSSSSKQSTSASSKSSAPANTAKEVTLNTGEWTVGTDIQPGRYTITPVSGSGNLTSTGSGQGTDINEILGQDDGMGVASVTTDLIRGEKVKLDGIPQAKFSPVVSRNSANTTALSTGTWIVGKDLKAGRYNVSPDSGQSGNFTVDGSTSVNEILGDGGTSKVTMTVKNGDVINVSGMTGVQLSPYN</sequence>
<dbReference type="Proteomes" id="UP000050949">
    <property type="component" value="Unassembled WGS sequence"/>
</dbReference>
<feature type="compositionally biased region" description="Low complexity" evidence="1">
    <location>
        <begin position="70"/>
        <end position="88"/>
    </location>
</feature>
<keyword evidence="2" id="KW-0472">Membrane</keyword>
<feature type="compositionally biased region" description="Low complexity" evidence="1">
    <location>
        <begin position="120"/>
        <end position="129"/>
    </location>
</feature>
<evidence type="ECO:0000313" key="3">
    <source>
        <dbReference type="EMBL" id="KRM24733.1"/>
    </source>
</evidence>
<evidence type="ECO:0000256" key="2">
    <source>
        <dbReference type="SAM" id="Phobius"/>
    </source>
</evidence>
<organism evidence="3 4">
    <name type="scientific">Schleiferilactobacillus harbinensis DSM 16991</name>
    <dbReference type="NCBI Taxonomy" id="1122147"/>
    <lineage>
        <taxon>Bacteria</taxon>
        <taxon>Bacillati</taxon>
        <taxon>Bacillota</taxon>
        <taxon>Bacilli</taxon>
        <taxon>Lactobacillales</taxon>
        <taxon>Lactobacillaceae</taxon>
        <taxon>Schleiferilactobacillus</taxon>
    </lineage>
</organism>
<protein>
    <submittedName>
        <fullName evidence="3">Uncharacterized protein</fullName>
    </submittedName>
</protein>
<evidence type="ECO:0000313" key="4">
    <source>
        <dbReference type="Proteomes" id="UP000050949"/>
    </source>
</evidence>
<proteinExistence type="predicted"/>
<feature type="region of interest" description="Disordered" evidence="1">
    <location>
        <begin position="46"/>
        <end position="99"/>
    </location>
</feature>
<keyword evidence="2" id="KW-1133">Transmembrane helix</keyword>
<gene>
    <name evidence="3" type="ORF">FC91_GL001314</name>
</gene>
<feature type="transmembrane region" description="Helical" evidence="2">
    <location>
        <begin position="27"/>
        <end position="45"/>
    </location>
</feature>
<dbReference type="AlphaFoldDB" id="A0A0R1X4U0"/>
<dbReference type="PATRIC" id="fig|1122147.4.peg.1364"/>
<accession>A0A0R1X4U0</accession>
<feature type="region of interest" description="Disordered" evidence="1">
    <location>
        <begin position="114"/>
        <end position="133"/>
    </location>
</feature>
<keyword evidence="2" id="KW-0812">Transmembrane</keyword>
<comment type="caution">
    <text evidence="3">The sequence shown here is derived from an EMBL/GenBank/DDBJ whole genome shotgun (WGS) entry which is preliminary data.</text>
</comment>
<name>A0A0R1X4U0_9LACO</name>
<evidence type="ECO:0000256" key="1">
    <source>
        <dbReference type="SAM" id="MobiDB-lite"/>
    </source>
</evidence>
<dbReference type="EMBL" id="AZFW01000136">
    <property type="protein sequence ID" value="KRM24733.1"/>
    <property type="molecule type" value="Genomic_DNA"/>
</dbReference>
<reference evidence="3 4" key="1">
    <citation type="journal article" date="2015" name="Genome Announc.">
        <title>Expanding the biotechnology potential of lactobacilli through comparative genomics of 213 strains and associated genera.</title>
        <authorList>
            <person name="Sun Z."/>
            <person name="Harris H.M."/>
            <person name="McCann A."/>
            <person name="Guo C."/>
            <person name="Argimon S."/>
            <person name="Zhang W."/>
            <person name="Yang X."/>
            <person name="Jeffery I.B."/>
            <person name="Cooney J.C."/>
            <person name="Kagawa T.F."/>
            <person name="Liu W."/>
            <person name="Song Y."/>
            <person name="Salvetti E."/>
            <person name="Wrobel A."/>
            <person name="Rasinkangas P."/>
            <person name="Parkhill J."/>
            <person name="Rea M.C."/>
            <person name="O'Sullivan O."/>
            <person name="Ritari J."/>
            <person name="Douillard F.P."/>
            <person name="Paul Ross R."/>
            <person name="Yang R."/>
            <person name="Briner A.E."/>
            <person name="Felis G.E."/>
            <person name="de Vos W.M."/>
            <person name="Barrangou R."/>
            <person name="Klaenhammer T.R."/>
            <person name="Caufield P.W."/>
            <person name="Cui Y."/>
            <person name="Zhang H."/>
            <person name="O'Toole P.W."/>
        </authorList>
    </citation>
    <scope>NUCLEOTIDE SEQUENCE [LARGE SCALE GENOMIC DNA]</scope>
    <source>
        <strain evidence="3 4">DSM 16991</strain>
    </source>
</reference>
<feature type="compositionally biased region" description="Low complexity" evidence="1">
    <location>
        <begin position="52"/>
        <end position="63"/>
    </location>
</feature>